<accession>A0A7X5QI26</accession>
<dbReference type="PROSITE" id="PS51257">
    <property type="entry name" value="PROKAR_LIPOPROTEIN"/>
    <property type="match status" value="1"/>
</dbReference>
<evidence type="ECO:0008006" key="3">
    <source>
        <dbReference type="Google" id="ProtNLM"/>
    </source>
</evidence>
<evidence type="ECO:0000313" key="1">
    <source>
        <dbReference type="EMBL" id="NHB94751.1"/>
    </source>
</evidence>
<dbReference type="RefSeq" id="WP_166310873.1">
    <property type="nucleotide sequence ID" value="NZ_CAWPIB010000075.1"/>
</dbReference>
<dbReference type="EMBL" id="PUJW01000075">
    <property type="protein sequence ID" value="NHB94751.1"/>
    <property type="molecule type" value="Genomic_DNA"/>
</dbReference>
<gene>
    <name evidence="1" type="ORF">C5469_22595</name>
</gene>
<proteinExistence type="predicted"/>
<dbReference type="Proteomes" id="UP000591844">
    <property type="component" value="Unassembled WGS sequence"/>
</dbReference>
<protein>
    <recommendedName>
        <fullName evidence="3">Lipoprotein</fullName>
    </recommendedName>
</protein>
<name>A0A7X5QI26_9GAMM</name>
<evidence type="ECO:0000313" key="2">
    <source>
        <dbReference type="Proteomes" id="UP000591844"/>
    </source>
</evidence>
<dbReference type="AlphaFoldDB" id="A0A7X5QI26"/>
<reference evidence="1 2" key="1">
    <citation type="submission" date="2018-02" db="EMBL/GenBank/DDBJ databases">
        <authorList>
            <person name="Machado R.A."/>
        </authorList>
    </citation>
    <scope>NUCLEOTIDE SEQUENCE [LARGE SCALE GENOMIC DNA]</scope>
    <source>
        <strain evidence="1 2">DSM 19724</strain>
    </source>
</reference>
<keyword evidence="2" id="KW-1185">Reference proteome</keyword>
<sequence>MMIPKKHIFSLVVFSMVLTGCDSAPYTNQIEKAIQSSFAEPEELSKKFNRYPSDQLFFQSVEKTGKCEPSQDKANVLLCPVKMRVKQVKVGEPIPRYYDVTDKISIYQKDGVWKADDNLKSQILLSIIFSDANEALLGRLNPEHLK</sequence>
<organism evidence="1 2">
    <name type="scientific">Photorhabdus cinerea</name>
    <dbReference type="NCBI Taxonomy" id="471575"/>
    <lineage>
        <taxon>Bacteria</taxon>
        <taxon>Pseudomonadati</taxon>
        <taxon>Pseudomonadota</taxon>
        <taxon>Gammaproteobacteria</taxon>
        <taxon>Enterobacterales</taxon>
        <taxon>Morganellaceae</taxon>
        <taxon>Photorhabdus</taxon>
    </lineage>
</organism>
<comment type="caution">
    <text evidence="1">The sequence shown here is derived from an EMBL/GenBank/DDBJ whole genome shotgun (WGS) entry which is preliminary data.</text>
</comment>